<evidence type="ECO:0000256" key="3">
    <source>
        <dbReference type="ARBA" id="ARBA00022448"/>
    </source>
</evidence>
<comment type="subcellular location">
    <subcellularLocation>
        <location evidence="1">Endoplasmic reticulum membrane</location>
        <topology evidence="1">Multi-pass membrane protein</topology>
    </subcellularLocation>
</comment>
<name>T1J0P0_STRMM</name>
<proteinExistence type="inferred from homology"/>
<evidence type="ECO:0000313" key="9">
    <source>
        <dbReference type="EnsemblMetazoa" id="SMAR007095-PA"/>
    </source>
</evidence>
<accession>T1J0P0</accession>
<evidence type="ECO:0000256" key="7">
    <source>
        <dbReference type="ARBA" id="ARBA00023136"/>
    </source>
</evidence>
<keyword evidence="5" id="KW-0256">Endoplasmic reticulum</keyword>
<keyword evidence="3" id="KW-0813">Transport</keyword>
<protein>
    <recommendedName>
        <fullName evidence="11">Sugar phosphate transporter domain-containing protein</fullName>
    </recommendedName>
</protein>
<reference evidence="10" key="1">
    <citation type="submission" date="2011-05" db="EMBL/GenBank/DDBJ databases">
        <authorList>
            <person name="Richards S.R."/>
            <person name="Qu J."/>
            <person name="Jiang H."/>
            <person name="Jhangiani S.N."/>
            <person name="Agravi P."/>
            <person name="Goodspeed R."/>
            <person name="Gross S."/>
            <person name="Mandapat C."/>
            <person name="Jackson L."/>
            <person name="Mathew T."/>
            <person name="Pu L."/>
            <person name="Thornton R."/>
            <person name="Saada N."/>
            <person name="Wilczek-Boney K.B."/>
            <person name="Lee S."/>
            <person name="Kovar C."/>
            <person name="Wu Y."/>
            <person name="Scherer S.E."/>
            <person name="Worley K.C."/>
            <person name="Muzny D.M."/>
            <person name="Gibbs R."/>
        </authorList>
    </citation>
    <scope>NUCLEOTIDE SEQUENCE</scope>
    <source>
        <strain evidence="10">Brora</strain>
    </source>
</reference>
<dbReference type="PANTHER" id="PTHR10778:SF10">
    <property type="entry name" value="SOLUTE CARRIER FAMILY 35 MEMBER B1"/>
    <property type="match status" value="1"/>
</dbReference>
<dbReference type="PhylomeDB" id="T1J0P0"/>
<evidence type="ECO:0000256" key="6">
    <source>
        <dbReference type="ARBA" id="ARBA00022989"/>
    </source>
</evidence>
<dbReference type="GO" id="GO:0000139">
    <property type="term" value="C:Golgi membrane"/>
    <property type="evidence" value="ECO:0007669"/>
    <property type="project" value="TreeGrafter"/>
</dbReference>
<keyword evidence="6 8" id="KW-1133">Transmembrane helix</keyword>
<feature type="transmembrane region" description="Helical" evidence="8">
    <location>
        <begin position="43"/>
        <end position="60"/>
    </location>
</feature>
<dbReference type="PANTHER" id="PTHR10778">
    <property type="entry name" value="SOLUTE CARRIER FAMILY 35 MEMBER B"/>
    <property type="match status" value="1"/>
</dbReference>
<feature type="transmembrane region" description="Helical" evidence="8">
    <location>
        <begin position="81"/>
        <end position="103"/>
    </location>
</feature>
<feature type="transmembrane region" description="Helical" evidence="8">
    <location>
        <begin position="240"/>
        <end position="263"/>
    </location>
</feature>
<dbReference type="AlphaFoldDB" id="T1J0P0"/>
<dbReference type="OMA" id="CGAIGQV"/>
<dbReference type="STRING" id="126957.T1J0P0"/>
<feature type="transmembrane region" description="Helical" evidence="8">
    <location>
        <begin position="199"/>
        <end position="219"/>
    </location>
</feature>
<keyword evidence="10" id="KW-1185">Reference proteome</keyword>
<evidence type="ECO:0000256" key="1">
    <source>
        <dbReference type="ARBA" id="ARBA00004477"/>
    </source>
</evidence>
<feature type="transmembrane region" description="Helical" evidence="8">
    <location>
        <begin position="269"/>
        <end position="292"/>
    </location>
</feature>
<evidence type="ECO:0008006" key="11">
    <source>
        <dbReference type="Google" id="ProtNLM"/>
    </source>
</evidence>
<sequence length="345" mass="38041">MNSNPYGVAAGDTLVTNVIAEPAAPDSSSPPTMFSNIGKRQKVIIYAVCIFISYFCFGLLQEKITRGNYGDKDKSEKFQSTMALVFVQCLVNAIYAKIVMNVTTTQPVRDTTKTIYYALGAFTYLTAMVCSNAALKHVNYPTQVVGKSCKPIPVMILGVLLSHKRYSLQKYLFVFMIVFGVAMFLYQDKKATSSSAFTLGVGEILLLISLTMDGLTGAFQDRMKTEHQTKSGPMMLNMNFWSVIFLGIAIVFTGEGTQFISFVQRHPYVISHLLSLAIASALGQFFIFLTVTEFGPLTCSIITTTRKFFTVLGSVIFFGNVLNPRQWLGTSLVFTGLGLDSIYGH</sequence>
<dbReference type="EMBL" id="JH431739">
    <property type="status" value="NOT_ANNOTATED_CDS"/>
    <property type="molecule type" value="Genomic_DNA"/>
</dbReference>
<evidence type="ECO:0000256" key="2">
    <source>
        <dbReference type="ARBA" id="ARBA00010694"/>
    </source>
</evidence>
<reference evidence="9" key="2">
    <citation type="submission" date="2015-02" db="UniProtKB">
        <authorList>
            <consortium name="EnsemblMetazoa"/>
        </authorList>
    </citation>
    <scope>IDENTIFICATION</scope>
</reference>
<evidence type="ECO:0000313" key="10">
    <source>
        <dbReference type="Proteomes" id="UP000014500"/>
    </source>
</evidence>
<dbReference type="SUPFAM" id="SSF103481">
    <property type="entry name" value="Multidrug resistance efflux transporter EmrE"/>
    <property type="match status" value="2"/>
</dbReference>
<keyword evidence="4 8" id="KW-0812">Transmembrane</keyword>
<evidence type="ECO:0000256" key="5">
    <source>
        <dbReference type="ARBA" id="ARBA00022824"/>
    </source>
</evidence>
<comment type="similarity">
    <text evidence="2">Belongs to the nucleotide-sugar transporter family. SLC35B subfamily.</text>
</comment>
<dbReference type="GO" id="GO:0005459">
    <property type="term" value="F:UDP-galactose transmembrane transporter activity"/>
    <property type="evidence" value="ECO:0007669"/>
    <property type="project" value="TreeGrafter"/>
</dbReference>
<feature type="transmembrane region" description="Helical" evidence="8">
    <location>
        <begin position="115"/>
        <end position="135"/>
    </location>
</feature>
<dbReference type="GO" id="GO:0005460">
    <property type="term" value="F:UDP-glucose transmembrane transporter activity"/>
    <property type="evidence" value="ECO:0007669"/>
    <property type="project" value="TreeGrafter"/>
</dbReference>
<dbReference type="eggNOG" id="KOG1580">
    <property type="taxonomic scope" value="Eukaryota"/>
</dbReference>
<evidence type="ECO:0000256" key="4">
    <source>
        <dbReference type="ARBA" id="ARBA00022692"/>
    </source>
</evidence>
<dbReference type="GO" id="GO:0005789">
    <property type="term" value="C:endoplasmic reticulum membrane"/>
    <property type="evidence" value="ECO:0007669"/>
    <property type="project" value="UniProtKB-SubCell"/>
</dbReference>
<dbReference type="InterPro" id="IPR037185">
    <property type="entry name" value="EmrE-like"/>
</dbReference>
<dbReference type="HOGENOM" id="CLU_036019_1_0_1"/>
<dbReference type="Pfam" id="PF08449">
    <property type="entry name" value="UAA"/>
    <property type="match status" value="1"/>
</dbReference>
<feature type="transmembrane region" description="Helical" evidence="8">
    <location>
        <begin position="171"/>
        <end position="187"/>
    </location>
</feature>
<dbReference type="EnsemblMetazoa" id="SMAR007095-RA">
    <property type="protein sequence ID" value="SMAR007095-PA"/>
    <property type="gene ID" value="SMAR007095"/>
</dbReference>
<evidence type="ECO:0000256" key="8">
    <source>
        <dbReference type="SAM" id="Phobius"/>
    </source>
</evidence>
<keyword evidence="7 8" id="KW-0472">Membrane</keyword>
<dbReference type="Gene3D" id="1.10.3730.20">
    <property type="match status" value="1"/>
</dbReference>
<dbReference type="Proteomes" id="UP000014500">
    <property type="component" value="Unassembled WGS sequence"/>
</dbReference>
<organism evidence="9 10">
    <name type="scientific">Strigamia maritima</name>
    <name type="common">European centipede</name>
    <name type="synonym">Geophilus maritimus</name>
    <dbReference type="NCBI Taxonomy" id="126957"/>
    <lineage>
        <taxon>Eukaryota</taxon>
        <taxon>Metazoa</taxon>
        <taxon>Ecdysozoa</taxon>
        <taxon>Arthropoda</taxon>
        <taxon>Myriapoda</taxon>
        <taxon>Chilopoda</taxon>
        <taxon>Pleurostigmophora</taxon>
        <taxon>Geophilomorpha</taxon>
        <taxon>Linotaeniidae</taxon>
        <taxon>Strigamia</taxon>
    </lineage>
</organism>
<dbReference type="InterPro" id="IPR013657">
    <property type="entry name" value="SCL35B1-4/HUT1"/>
</dbReference>